<dbReference type="KEGG" id="aba:Acid345_1297"/>
<organism evidence="2 3">
    <name type="scientific">Koribacter versatilis (strain Ellin345)</name>
    <dbReference type="NCBI Taxonomy" id="204669"/>
    <lineage>
        <taxon>Bacteria</taxon>
        <taxon>Pseudomonadati</taxon>
        <taxon>Acidobacteriota</taxon>
        <taxon>Terriglobia</taxon>
        <taxon>Terriglobales</taxon>
        <taxon>Candidatus Korobacteraceae</taxon>
        <taxon>Candidatus Korobacter</taxon>
    </lineage>
</organism>
<keyword evidence="1" id="KW-0732">Signal</keyword>
<proteinExistence type="predicted"/>
<sequence>MKKAKFAFLASCLVLSLQAIFPQGIQSNIVNLPLTGNWKQAAEIEKDSSAPGTQVFYDLTTGSVLQIRYDYQLREVTDISQQFSNAGKGASTPDGARILMSAMFPLPSKYSQAIASSIHEGHTAKLWEVRDPGNAQWFYVANLFGGYRMHGGGTSSEIQEEFLPMKINKAEHRSVAGADVLLFEAETDRPSIDAAMKRFKMPGALKDQRLRYGWIQFSPGGITSSESIISLAFATPVNSGIDVSGVLDQLAANYKKTENKN</sequence>
<reference evidence="2 3" key="1">
    <citation type="journal article" date="2009" name="Appl. Environ. Microbiol.">
        <title>Three genomes from the phylum Acidobacteria provide insight into the lifestyles of these microorganisms in soils.</title>
        <authorList>
            <person name="Ward N.L."/>
            <person name="Challacombe J.F."/>
            <person name="Janssen P.H."/>
            <person name="Henrissat B."/>
            <person name="Coutinho P.M."/>
            <person name="Wu M."/>
            <person name="Xie G."/>
            <person name="Haft D.H."/>
            <person name="Sait M."/>
            <person name="Badger J."/>
            <person name="Barabote R.D."/>
            <person name="Bradley B."/>
            <person name="Brettin T.S."/>
            <person name="Brinkac L.M."/>
            <person name="Bruce D."/>
            <person name="Creasy T."/>
            <person name="Daugherty S.C."/>
            <person name="Davidsen T.M."/>
            <person name="DeBoy R.T."/>
            <person name="Detter J.C."/>
            <person name="Dodson R.J."/>
            <person name="Durkin A.S."/>
            <person name="Ganapathy A."/>
            <person name="Gwinn-Giglio M."/>
            <person name="Han C.S."/>
            <person name="Khouri H."/>
            <person name="Kiss H."/>
            <person name="Kothari S.P."/>
            <person name="Madupu R."/>
            <person name="Nelson K.E."/>
            <person name="Nelson W.C."/>
            <person name="Paulsen I."/>
            <person name="Penn K."/>
            <person name="Ren Q."/>
            <person name="Rosovitz M.J."/>
            <person name="Selengut J.D."/>
            <person name="Shrivastava S."/>
            <person name="Sullivan S.A."/>
            <person name="Tapia R."/>
            <person name="Thompson L.S."/>
            <person name="Watkins K.L."/>
            <person name="Yang Q."/>
            <person name="Yu C."/>
            <person name="Zafar N."/>
            <person name="Zhou L."/>
            <person name="Kuske C.R."/>
        </authorList>
    </citation>
    <scope>NUCLEOTIDE SEQUENCE [LARGE SCALE GENOMIC DNA]</scope>
    <source>
        <strain evidence="2 3">Ellin345</strain>
    </source>
</reference>
<dbReference type="HOGENOM" id="CLU_1064693_0_0_0"/>
<dbReference type="EnsemblBacteria" id="ABF40299">
    <property type="protein sequence ID" value="ABF40299"/>
    <property type="gene ID" value="Acid345_1297"/>
</dbReference>
<dbReference type="EMBL" id="CP000360">
    <property type="protein sequence ID" value="ABF40299.1"/>
    <property type="molecule type" value="Genomic_DNA"/>
</dbReference>
<evidence type="ECO:0000256" key="1">
    <source>
        <dbReference type="SAM" id="SignalP"/>
    </source>
</evidence>
<name>Q1IS51_KORVE</name>
<dbReference type="STRING" id="204669.Acid345_1297"/>
<accession>Q1IS51</accession>
<gene>
    <name evidence="2" type="ordered locus">Acid345_1297</name>
</gene>
<feature type="chain" id="PRO_5004191919" evidence="1">
    <location>
        <begin position="20"/>
        <end position="261"/>
    </location>
</feature>
<keyword evidence="3" id="KW-1185">Reference proteome</keyword>
<dbReference type="Proteomes" id="UP000002432">
    <property type="component" value="Chromosome"/>
</dbReference>
<feature type="signal peptide" evidence="1">
    <location>
        <begin position="1"/>
        <end position="19"/>
    </location>
</feature>
<dbReference type="AlphaFoldDB" id="Q1IS51"/>
<protein>
    <submittedName>
        <fullName evidence="2">Uncharacterized protein</fullName>
    </submittedName>
</protein>
<dbReference type="RefSeq" id="WP_011522101.1">
    <property type="nucleotide sequence ID" value="NC_008009.1"/>
</dbReference>
<evidence type="ECO:0000313" key="3">
    <source>
        <dbReference type="Proteomes" id="UP000002432"/>
    </source>
</evidence>
<evidence type="ECO:0000313" key="2">
    <source>
        <dbReference type="EMBL" id="ABF40299.1"/>
    </source>
</evidence>